<evidence type="ECO:0000313" key="1">
    <source>
        <dbReference type="EMBL" id="VVD01893.1"/>
    </source>
</evidence>
<dbReference type="EMBL" id="FZQP02005578">
    <property type="protein sequence ID" value="VVD01893.1"/>
    <property type="molecule type" value="Genomic_DNA"/>
</dbReference>
<gene>
    <name evidence="1" type="ORF">LSINAPIS_LOCUS12213</name>
</gene>
<keyword evidence="2" id="KW-1185">Reference proteome</keyword>
<dbReference type="AlphaFoldDB" id="A0A5E4QW03"/>
<proteinExistence type="predicted"/>
<name>A0A5E4QW03_9NEOP</name>
<dbReference type="Proteomes" id="UP000324832">
    <property type="component" value="Unassembled WGS sequence"/>
</dbReference>
<reference evidence="1 2" key="1">
    <citation type="submission" date="2017-07" db="EMBL/GenBank/DDBJ databases">
        <authorList>
            <person name="Talla V."/>
            <person name="Backstrom N."/>
        </authorList>
    </citation>
    <scope>NUCLEOTIDE SEQUENCE [LARGE SCALE GENOMIC DNA]</scope>
</reference>
<organism evidence="1 2">
    <name type="scientific">Leptidea sinapis</name>
    <dbReference type="NCBI Taxonomy" id="189913"/>
    <lineage>
        <taxon>Eukaryota</taxon>
        <taxon>Metazoa</taxon>
        <taxon>Ecdysozoa</taxon>
        <taxon>Arthropoda</taxon>
        <taxon>Hexapoda</taxon>
        <taxon>Insecta</taxon>
        <taxon>Pterygota</taxon>
        <taxon>Neoptera</taxon>
        <taxon>Endopterygota</taxon>
        <taxon>Lepidoptera</taxon>
        <taxon>Glossata</taxon>
        <taxon>Ditrysia</taxon>
        <taxon>Papilionoidea</taxon>
        <taxon>Pieridae</taxon>
        <taxon>Dismorphiinae</taxon>
        <taxon>Leptidea</taxon>
    </lineage>
</organism>
<evidence type="ECO:0008006" key="3">
    <source>
        <dbReference type="Google" id="ProtNLM"/>
    </source>
</evidence>
<accession>A0A5E4QW03</accession>
<evidence type="ECO:0000313" key="2">
    <source>
        <dbReference type="Proteomes" id="UP000324832"/>
    </source>
</evidence>
<protein>
    <recommendedName>
        <fullName evidence="3">Nuclease HARBI1</fullName>
    </recommendedName>
</protein>
<sequence>MSSDSSFSSLGEVSEPVVRHRRRIVRRRRPNFFEILNDEQFKQRFRFTKEVHILFNKIKKLLPQRIKRVDCISPMLHLLIALRFYATGSFQAVVGDTANVSKTTVCRVTDRVSRAIATLRP</sequence>